<feature type="binding site" evidence="12 13">
    <location>
        <position position="112"/>
    </location>
    <ligand>
        <name>ATP</name>
        <dbReference type="ChEBI" id="CHEBI:30616"/>
    </ligand>
</feature>
<dbReference type="PANTHER" id="PTHR11349">
    <property type="entry name" value="NUCLEOSIDE DIPHOSPHATE KINASE"/>
    <property type="match status" value="1"/>
</dbReference>
<keyword evidence="11 12" id="KW-0546">Nucleotide metabolism</keyword>
<evidence type="ECO:0000256" key="12">
    <source>
        <dbReference type="HAMAP-Rule" id="MF_00451"/>
    </source>
</evidence>
<feature type="binding site" evidence="12 13">
    <location>
        <position position="102"/>
    </location>
    <ligand>
        <name>ATP</name>
        <dbReference type="ChEBI" id="CHEBI:30616"/>
    </ligand>
</feature>
<feature type="binding site" evidence="12 13">
    <location>
        <position position="9"/>
    </location>
    <ligand>
        <name>ATP</name>
        <dbReference type="ChEBI" id="CHEBI:30616"/>
    </ligand>
</feature>
<comment type="cofactor">
    <cofactor evidence="1 12">
        <name>Mg(2+)</name>
        <dbReference type="ChEBI" id="CHEBI:18420"/>
    </cofactor>
</comment>
<evidence type="ECO:0000256" key="9">
    <source>
        <dbReference type="ARBA" id="ARBA00022840"/>
    </source>
</evidence>
<dbReference type="InterPro" id="IPR023005">
    <property type="entry name" value="Nucleoside_diP_kinase_AS"/>
</dbReference>
<dbReference type="InterPro" id="IPR034907">
    <property type="entry name" value="NDK-like_dom"/>
</dbReference>
<comment type="catalytic activity">
    <reaction evidence="12">
        <text>a ribonucleoside 5'-diphosphate + ATP = a ribonucleoside 5'-triphosphate + ADP</text>
        <dbReference type="Rhea" id="RHEA:18113"/>
        <dbReference type="ChEBI" id="CHEBI:30616"/>
        <dbReference type="ChEBI" id="CHEBI:57930"/>
        <dbReference type="ChEBI" id="CHEBI:61557"/>
        <dbReference type="ChEBI" id="CHEBI:456216"/>
        <dbReference type="EC" id="2.7.4.6"/>
    </reaction>
</comment>
<dbReference type="Gene3D" id="3.30.70.141">
    <property type="entry name" value="Nucleoside diphosphate kinase-like domain"/>
    <property type="match status" value="1"/>
</dbReference>
<dbReference type="PROSITE" id="PS51374">
    <property type="entry name" value="NDPK_LIKE"/>
    <property type="match status" value="1"/>
</dbReference>
<evidence type="ECO:0000256" key="2">
    <source>
        <dbReference type="ARBA" id="ARBA00008142"/>
    </source>
</evidence>
<comment type="catalytic activity">
    <reaction evidence="12 15">
        <text>a 2'-deoxyribonucleoside 5'-diphosphate + ATP = a 2'-deoxyribonucleoside 5'-triphosphate + ADP</text>
        <dbReference type="Rhea" id="RHEA:44640"/>
        <dbReference type="ChEBI" id="CHEBI:30616"/>
        <dbReference type="ChEBI" id="CHEBI:61560"/>
        <dbReference type="ChEBI" id="CHEBI:73316"/>
        <dbReference type="ChEBI" id="CHEBI:456216"/>
        <dbReference type="EC" id="2.7.4.6"/>
    </reaction>
</comment>
<dbReference type="GO" id="GO:0005737">
    <property type="term" value="C:cytoplasm"/>
    <property type="evidence" value="ECO:0007669"/>
    <property type="project" value="UniProtKB-SubCell"/>
</dbReference>
<proteinExistence type="inferred from homology"/>
<dbReference type="FunFam" id="3.30.70.141:FF:000003">
    <property type="entry name" value="Nucleoside diphosphate kinase"/>
    <property type="match status" value="1"/>
</dbReference>
<evidence type="ECO:0000256" key="7">
    <source>
        <dbReference type="ARBA" id="ARBA00022741"/>
    </source>
</evidence>
<dbReference type="NCBIfam" id="NF001908">
    <property type="entry name" value="PRK00668.1"/>
    <property type="match status" value="1"/>
</dbReference>
<comment type="subunit">
    <text evidence="12">Homotetramer.</text>
</comment>
<dbReference type="GO" id="GO:0004550">
    <property type="term" value="F:nucleoside diphosphate kinase activity"/>
    <property type="evidence" value="ECO:0007669"/>
    <property type="project" value="UniProtKB-UniRule"/>
</dbReference>
<comment type="subcellular location">
    <subcellularLocation>
        <location evidence="12">Cytoplasm</location>
    </subcellularLocation>
</comment>
<evidence type="ECO:0000256" key="4">
    <source>
        <dbReference type="ARBA" id="ARBA00017632"/>
    </source>
</evidence>
<feature type="domain" description="Nucleoside diphosphate kinase-like" evidence="16">
    <location>
        <begin position="1"/>
        <end position="137"/>
    </location>
</feature>
<feature type="binding site" evidence="12 13">
    <location>
        <position position="85"/>
    </location>
    <ligand>
        <name>ATP</name>
        <dbReference type="ChEBI" id="CHEBI:30616"/>
    </ligand>
</feature>
<gene>
    <name evidence="12" type="primary">ndk</name>
    <name evidence="17" type="ORF">SAMN00768000_2861</name>
</gene>
<dbReference type="InterPro" id="IPR036850">
    <property type="entry name" value="NDK-like_dom_sf"/>
</dbReference>
<feature type="binding site" evidence="12 13">
    <location>
        <position position="57"/>
    </location>
    <ligand>
        <name>ATP</name>
        <dbReference type="ChEBI" id="CHEBI:30616"/>
    </ligand>
</feature>
<evidence type="ECO:0000256" key="6">
    <source>
        <dbReference type="ARBA" id="ARBA00022723"/>
    </source>
</evidence>
<reference evidence="18" key="1">
    <citation type="submission" date="2017-04" db="EMBL/GenBank/DDBJ databases">
        <authorList>
            <person name="Varghese N."/>
            <person name="Submissions S."/>
        </authorList>
    </citation>
    <scope>NUCLEOTIDE SEQUENCE [LARGE SCALE GENOMIC DNA]</scope>
    <source>
        <strain evidence="18">DSM 9293</strain>
    </source>
</reference>
<dbReference type="PRINTS" id="PR01243">
    <property type="entry name" value="NUCDPKINASE"/>
</dbReference>
<dbReference type="OrthoDB" id="9801161at2"/>
<sequence>MAQTFVMVKPDGVRRGLVGEVIRRLEQKGLRLKAMKLIQVTPELAGKHYEEHRDKPFYGELISFITSGPSVPMVWEGREAVQVARTLMGTTDPVKAQPGTIRGDFALAITENIVHGSDSEESAEREISIYFSPEELV</sequence>
<evidence type="ECO:0000256" key="15">
    <source>
        <dbReference type="RuleBase" id="RU004013"/>
    </source>
</evidence>
<dbReference type="SMART" id="SM00562">
    <property type="entry name" value="NDK"/>
    <property type="match status" value="1"/>
</dbReference>
<protein>
    <recommendedName>
        <fullName evidence="4 12">Nucleoside diphosphate kinase</fullName>
        <shortName evidence="12">NDK</shortName>
        <shortName evidence="12">NDP kinase</shortName>
        <ecNumber evidence="3 12">2.7.4.6</ecNumber>
    </recommendedName>
    <alternativeName>
        <fullName evidence="12">Nucleoside-2-P kinase</fullName>
    </alternativeName>
</protein>
<dbReference type="EC" id="2.7.4.6" evidence="3 12"/>
<comment type="similarity">
    <text evidence="2 12 13 14">Belongs to the NDK family.</text>
</comment>
<evidence type="ECO:0000313" key="17">
    <source>
        <dbReference type="EMBL" id="SMC06513.1"/>
    </source>
</evidence>
<dbReference type="AlphaFoldDB" id="A0A1W1WLB5"/>
<keyword evidence="18" id="KW-1185">Reference proteome</keyword>
<evidence type="ECO:0000256" key="5">
    <source>
        <dbReference type="ARBA" id="ARBA00022679"/>
    </source>
</evidence>
<evidence type="ECO:0000313" key="18">
    <source>
        <dbReference type="Proteomes" id="UP000192660"/>
    </source>
</evidence>
<dbReference type="GO" id="GO:0006228">
    <property type="term" value="P:UTP biosynthetic process"/>
    <property type="evidence" value="ECO:0007669"/>
    <property type="project" value="UniProtKB-UniRule"/>
</dbReference>
<keyword evidence="12" id="KW-0597">Phosphoprotein</keyword>
<dbReference type="EMBL" id="FWWY01000001">
    <property type="protein sequence ID" value="SMC06513.1"/>
    <property type="molecule type" value="Genomic_DNA"/>
</dbReference>
<evidence type="ECO:0000256" key="13">
    <source>
        <dbReference type="PROSITE-ProRule" id="PRU00706"/>
    </source>
</evidence>
<dbReference type="SUPFAM" id="SSF54919">
    <property type="entry name" value="Nucleoside diphosphate kinase, NDK"/>
    <property type="match status" value="1"/>
</dbReference>
<evidence type="ECO:0000256" key="10">
    <source>
        <dbReference type="ARBA" id="ARBA00022842"/>
    </source>
</evidence>
<evidence type="ECO:0000259" key="16">
    <source>
        <dbReference type="SMART" id="SM00562"/>
    </source>
</evidence>
<accession>A0A1W1WLB5</accession>
<feature type="binding site" evidence="12 13">
    <location>
        <position position="91"/>
    </location>
    <ligand>
        <name>ATP</name>
        <dbReference type="ChEBI" id="CHEBI:30616"/>
    </ligand>
</feature>
<evidence type="ECO:0000256" key="1">
    <source>
        <dbReference type="ARBA" id="ARBA00001946"/>
    </source>
</evidence>
<dbReference type="STRING" id="28034.BFX07_13330"/>
<evidence type="ECO:0000256" key="8">
    <source>
        <dbReference type="ARBA" id="ARBA00022777"/>
    </source>
</evidence>
<dbReference type="GO" id="GO:0005524">
    <property type="term" value="F:ATP binding"/>
    <property type="evidence" value="ECO:0007669"/>
    <property type="project" value="UniProtKB-UniRule"/>
</dbReference>
<dbReference type="InterPro" id="IPR001564">
    <property type="entry name" value="Nucleoside_diP_kinase"/>
</dbReference>
<dbReference type="CDD" id="cd04413">
    <property type="entry name" value="NDPk_I"/>
    <property type="match status" value="1"/>
</dbReference>
<dbReference type="RefSeq" id="WP_020373105.1">
    <property type="nucleotide sequence ID" value="NZ_FWWY01000001.1"/>
</dbReference>
<dbReference type="GO" id="GO:0046872">
    <property type="term" value="F:metal ion binding"/>
    <property type="evidence" value="ECO:0007669"/>
    <property type="project" value="UniProtKB-KW"/>
</dbReference>
<organism evidence="17 18">
    <name type="scientific">Sulfobacillus thermosulfidooxidans (strain DSM 9293 / VKM B-1269 / AT-1)</name>
    <dbReference type="NCBI Taxonomy" id="929705"/>
    <lineage>
        <taxon>Bacteria</taxon>
        <taxon>Bacillati</taxon>
        <taxon>Bacillota</taxon>
        <taxon>Clostridia</taxon>
        <taxon>Eubacteriales</taxon>
        <taxon>Clostridiales Family XVII. Incertae Sedis</taxon>
        <taxon>Sulfobacillus</taxon>
    </lineage>
</organism>
<evidence type="ECO:0000256" key="3">
    <source>
        <dbReference type="ARBA" id="ARBA00012966"/>
    </source>
</evidence>
<keyword evidence="6 12" id="KW-0479">Metal-binding</keyword>
<keyword evidence="8 12" id="KW-0418">Kinase</keyword>
<dbReference type="HAMAP" id="MF_00451">
    <property type="entry name" value="NDP_kinase"/>
    <property type="match status" value="1"/>
</dbReference>
<dbReference type="GO" id="GO:0006183">
    <property type="term" value="P:GTP biosynthetic process"/>
    <property type="evidence" value="ECO:0007669"/>
    <property type="project" value="UniProtKB-UniRule"/>
</dbReference>
<dbReference type="Pfam" id="PF00334">
    <property type="entry name" value="NDK"/>
    <property type="match status" value="1"/>
</dbReference>
<dbReference type="PROSITE" id="PS00469">
    <property type="entry name" value="NDPK"/>
    <property type="match status" value="1"/>
</dbReference>
<keyword evidence="7 12" id="KW-0547">Nucleotide-binding</keyword>
<feature type="active site" description="Pros-phosphohistidine intermediate" evidence="12 13">
    <location>
        <position position="115"/>
    </location>
</feature>
<evidence type="ECO:0000256" key="14">
    <source>
        <dbReference type="RuleBase" id="RU004011"/>
    </source>
</evidence>
<keyword evidence="12" id="KW-0963">Cytoplasm</keyword>
<dbReference type="GO" id="GO:0006241">
    <property type="term" value="P:CTP biosynthetic process"/>
    <property type="evidence" value="ECO:0007669"/>
    <property type="project" value="UniProtKB-UniRule"/>
</dbReference>
<keyword evidence="5 12" id="KW-0808">Transferase</keyword>
<comment type="function">
    <text evidence="12">Major role in the synthesis of nucleoside triphosphates other than ATP. The ATP gamma phosphate is transferred to the NDP beta phosphate via a ping-pong mechanism, using a phosphorylated active-site intermediate.</text>
</comment>
<dbReference type="Proteomes" id="UP000192660">
    <property type="component" value="Unassembled WGS sequence"/>
</dbReference>
<keyword evidence="9 12" id="KW-0067">ATP-binding</keyword>
<name>A0A1W1WLB5_SULTA</name>
<evidence type="ECO:0000256" key="11">
    <source>
        <dbReference type="ARBA" id="ARBA00023080"/>
    </source>
</evidence>
<keyword evidence="10 12" id="KW-0460">Magnesium</keyword>